<dbReference type="OrthoDB" id="5544992at2759"/>
<dbReference type="STRING" id="35608.A0A2U1LIR9"/>
<dbReference type="AlphaFoldDB" id="A0A2U1LIR9"/>
<keyword evidence="3" id="KW-1185">Reference proteome</keyword>
<feature type="region of interest" description="Disordered" evidence="1">
    <location>
        <begin position="177"/>
        <end position="198"/>
    </location>
</feature>
<dbReference type="PANTHER" id="PTHR34222">
    <property type="entry name" value="GAG_PRE-INTEGRS DOMAIN-CONTAINING PROTEIN"/>
    <property type="match status" value="1"/>
</dbReference>
<reference evidence="2 3" key="1">
    <citation type="journal article" date="2018" name="Mol. Plant">
        <title>The genome of Artemisia annua provides insight into the evolution of Asteraceae family and artemisinin biosynthesis.</title>
        <authorList>
            <person name="Shen Q."/>
            <person name="Zhang L."/>
            <person name="Liao Z."/>
            <person name="Wang S."/>
            <person name="Yan T."/>
            <person name="Shi P."/>
            <person name="Liu M."/>
            <person name="Fu X."/>
            <person name="Pan Q."/>
            <person name="Wang Y."/>
            <person name="Lv Z."/>
            <person name="Lu X."/>
            <person name="Zhang F."/>
            <person name="Jiang W."/>
            <person name="Ma Y."/>
            <person name="Chen M."/>
            <person name="Hao X."/>
            <person name="Li L."/>
            <person name="Tang Y."/>
            <person name="Lv G."/>
            <person name="Zhou Y."/>
            <person name="Sun X."/>
            <person name="Brodelius P.E."/>
            <person name="Rose J.K.C."/>
            <person name="Tang K."/>
        </authorList>
    </citation>
    <scope>NUCLEOTIDE SEQUENCE [LARGE SCALE GENOMIC DNA]</scope>
    <source>
        <strain evidence="3">cv. Huhao1</strain>
        <tissue evidence="2">Leaf</tissue>
    </source>
</reference>
<organism evidence="2 3">
    <name type="scientific">Artemisia annua</name>
    <name type="common">Sweet wormwood</name>
    <dbReference type="NCBI Taxonomy" id="35608"/>
    <lineage>
        <taxon>Eukaryota</taxon>
        <taxon>Viridiplantae</taxon>
        <taxon>Streptophyta</taxon>
        <taxon>Embryophyta</taxon>
        <taxon>Tracheophyta</taxon>
        <taxon>Spermatophyta</taxon>
        <taxon>Magnoliopsida</taxon>
        <taxon>eudicotyledons</taxon>
        <taxon>Gunneridae</taxon>
        <taxon>Pentapetalae</taxon>
        <taxon>asterids</taxon>
        <taxon>campanulids</taxon>
        <taxon>Asterales</taxon>
        <taxon>Asteraceae</taxon>
        <taxon>Asteroideae</taxon>
        <taxon>Anthemideae</taxon>
        <taxon>Artemisiinae</taxon>
        <taxon>Artemisia</taxon>
    </lineage>
</organism>
<evidence type="ECO:0000313" key="3">
    <source>
        <dbReference type="Proteomes" id="UP000245207"/>
    </source>
</evidence>
<evidence type="ECO:0000256" key="1">
    <source>
        <dbReference type="SAM" id="MobiDB-lite"/>
    </source>
</evidence>
<dbReference type="PANTHER" id="PTHR34222:SF101">
    <property type="entry name" value="TRANSCRIPTION FACTOR INTERACTOR AND REGULATOR CCHC(ZN) FAMILY"/>
    <property type="match status" value="1"/>
</dbReference>
<evidence type="ECO:0000313" key="2">
    <source>
        <dbReference type="EMBL" id="PWA48889.1"/>
    </source>
</evidence>
<proteinExistence type="predicted"/>
<accession>A0A2U1LIR9</accession>
<dbReference type="Proteomes" id="UP000245207">
    <property type="component" value="Unassembled WGS sequence"/>
</dbReference>
<name>A0A2U1LIR9_ARTAN</name>
<gene>
    <name evidence="2" type="ORF">CTI12_AA486890</name>
</gene>
<protein>
    <submittedName>
        <fullName evidence="2">GAG-pre-integrase domain, Gag-polypeptide of LTR copia-type</fullName>
    </submittedName>
</protein>
<sequence>MPWMRCDAMVKGWLTTAMQKEIRNSVKYAATATEIWADLLERFGKASAPRAYELKQTLSVTQQGDTSVSAYYTKLRGIWDEMQSALSIPRCTCGGCECDMAKKIIEVRKKERLYEFLMGLNSDFSVIRTQILATNPTPSLANAYHLVSEDERQRAIAADRRPMADSMTFKAFAPGRRETYNGSRRDKPEKTSYKETKNTDVTPHCTECGKDGHNRDGCFKLIGYPDWWPGKIKREESKPKAACIEISTSPIPGLTNEQYESFCKHFSETGKISKEGTTPMAFMAGKTDYGNDWIEHITFDPDVLENMVETHNDTPVLMLILSTQNPI</sequence>
<dbReference type="EMBL" id="PKPP01009174">
    <property type="protein sequence ID" value="PWA48889.1"/>
    <property type="molecule type" value="Genomic_DNA"/>
</dbReference>
<comment type="caution">
    <text evidence="2">The sequence shown here is derived from an EMBL/GenBank/DDBJ whole genome shotgun (WGS) entry which is preliminary data.</text>
</comment>